<proteinExistence type="inferred from homology"/>
<dbReference type="PANTHER" id="PTHR11552:SF115">
    <property type="entry name" value="DEHYDROGENASE XPTC-RELATED"/>
    <property type="match status" value="1"/>
</dbReference>
<evidence type="ECO:0000256" key="1">
    <source>
        <dbReference type="ARBA" id="ARBA00001933"/>
    </source>
</evidence>
<dbReference type="GO" id="GO:0019752">
    <property type="term" value="P:carboxylic acid metabolic process"/>
    <property type="evidence" value="ECO:0007669"/>
    <property type="project" value="InterPro"/>
</dbReference>
<dbReference type="Pfam" id="PF05199">
    <property type="entry name" value="GMC_oxred_C"/>
    <property type="match status" value="1"/>
</dbReference>
<evidence type="ECO:0000313" key="8">
    <source>
        <dbReference type="EMBL" id="PON27825.1"/>
    </source>
</evidence>
<feature type="modified residue" description="N6-(pyridoxal phosphate)lysine" evidence="6">
    <location>
        <position position="288"/>
    </location>
</feature>
<protein>
    <submittedName>
        <fullName evidence="8">GMC oxidoreductase</fullName>
    </submittedName>
</protein>
<dbReference type="Gene3D" id="3.90.1150.170">
    <property type="match status" value="1"/>
</dbReference>
<comment type="similarity">
    <text evidence="3">Belongs to the GMC oxidoreductase family.</text>
</comment>
<dbReference type="PRINTS" id="PR00800">
    <property type="entry name" value="YHDCRBOXLASE"/>
</dbReference>
<dbReference type="GO" id="GO:0044550">
    <property type="term" value="P:secondary metabolite biosynthetic process"/>
    <property type="evidence" value="ECO:0007669"/>
    <property type="project" value="TreeGrafter"/>
</dbReference>
<dbReference type="SUPFAM" id="SSF51905">
    <property type="entry name" value="FAD/NAD(P)-binding domain"/>
    <property type="match status" value="1"/>
</dbReference>
<dbReference type="InterPro" id="IPR002129">
    <property type="entry name" value="PyrdxlP-dep_de-COase"/>
</dbReference>
<dbReference type="GO" id="GO:0006520">
    <property type="term" value="P:amino acid metabolic process"/>
    <property type="evidence" value="ECO:0007669"/>
    <property type="project" value="InterPro"/>
</dbReference>
<evidence type="ECO:0000256" key="6">
    <source>
        <dbReference type="PIRSR" id="PIRSR602129-50"/>
    </source>
</evidence>
<feature type="domain" description="Glucose-methanol-choline oxidoreductase N-terminal" evidence="7">
    <location>
        <begin position="690"/>
        <end position="704"/>
    </location>
</feature>
<dbReference type="Pfam" id="PF00732">
    <property type="entry name" value="GMC_oxred_N"/>
    <property type="match status" value="1"/>
</dbReference>
<name>A0A2P4ZU49_9HYPO</name>
<accession>A0A2P4ZU49</accession>
<dbReference type="AlphaFoldDB" id="A0A2P4ZU49"/>
<dbReference type="InterPro" id="IPR036188">
    <property type="entry name" value="FAD/NAD-bd_sf"/>
</dbReference>
<dbReference type="GO" id="GO:0016831">
    <property type="term" value="F:carboxy-lyase activity"/>
    <property type="evidence" value="ECO:0007669"/>
    <property type="project" value="InterPro"/>
</dbReference>
<dbReference type="GO" id="GO:0016614">
    <property type="term" value="F:oxidoreductase activity, acting on CH-OH group of donors"/>
    <property type="evidence" value="ECO:0007669"/>
    <property type="project" value="InterPro"/>
</dbReference>
<evidence type="ECO:0000259" key="7">
    <source>
        <dbReference type="PROSITE" id="PS00624"/>
    </source>
</evidence>
<dbReference type="Pfam" id="PF00282">
    <property type="entry name" value="Pyridoxal_deC"/>
    <property type="match status" value="1"/>
</dbReference>
<gene>
    <name evidence="8" type="ORF">TGAM01_v203592</name>
</gene>
<dbReference type="RefSeq" id="XP_024406076.1">
    <property type="nucleotide sequence ID" value="XM_024549238.1"/>
</dbReference>
<dbReference type="InterPro" id="IPR007867">
    <property type="entry name" value="GMC_OxRtase_C"/>
</dbReference>
<keyword evidence="4 6" id="KW-0663">Pyridoxal phosphate</keyword>
<dbReference type="SUPFAM" id="SSF53383">
    <property type="entry name" value="PLP-dependent transferases"/>
    <property type="match status" value="1"/>
</dbReference>
<dbReference type="GeneID" id="29988599"/>
<dbReference type="InterPro" id="IPR000172">
    <property type="entry name" value="GMC_OxRdtase_N"/>
</dbReference>
<comment type="caution">
    <text evidence="8">The sequence shown here is derived from an EMBL/GenBank/DDBJ whole genome shotgun (WGS) entry which is preliminary data.</text>
</comment>
<keyword evidence="9" id="KW-1185">Reference proteome</keyword>
<dbReference type="Proteomes" id="UP000054821">
    <property type="component" value="Unassembled WGS sequence"/>
</dbReference>
<dbReference type="InterPro" id="IPR012132">
    <property type="entry name" value="GMC_OxRdtase"/>
</dbReference>
<evidence type="ECO:0000256" key="5">
    <source>
        <dbReference type="ARBA" id="ARBA00023239"/>
    </source>
</evidence>
<evidence type="ECO:0000256" key="2">
    <source>
        <dbReference type="ARBA" id="ARBA00009533"/>
    </source>
</evidence>
<dbReference type="EMBL" id="JPDN02000009">
    <property type="protein sequence ID" value="PON27825.1"/>
    <property type="molecule type" value="Genomic_DNA"/>
</dbReference>
<dbReference type="Gene3D" id="3.50.50.60">
    <property type="entry name" value="FAD/NAD(P)-binding domain"/>
    <property type="match status" value="1"/>
</dbReference>
<dbReference type="InterPro" id="IPR010977">
    <property type="entry name" value="Aromatic_deC"/>
</dbReference>
<keyword evidence="5" id="KW-0456">Lyase</keyword>
<dbReference type="InterPro" id="IPR021115">
    <property type="entry name" value="Pyridoxal-P_BS"/>
</dbReference>
<dbReference type="GO" id="GO:0030170">
    <property type="term" value="F:pyridoxal phosphate binding"/>
    <property type="evidence" value="ECO:0007669"/>
    <property type="project" value="InterPro"/>
</dbReference>
<organism evidence="8 9">
    <name type="scientific">Trichoderma gamsii</name>
    <dbReference type="NCBI Taxonomy" id="398673"/>
    <lineage>
        <taxon>Eukaryota</taxon>
        <taxon>Fungi</taxon>
        <taxon>Dikarya</taxon>
        <taxon>Ascomycota</taxon>
        <taxon>Pezizomycotina</taxon>
        <taxon>Sordariomycetes</taxon>
        <taxon>Hypocreomycetidae</taxon>
        <taxon>Hypocreales</taxon>
        <taxon>Hypocreaceae</taxon>
        <taxon>Trichoderma</taxon>
    </lineage>
</organism>
<dbReference type="GO" id="GO:0050660">
    <property type="term" value="F:flavin adenine dinucleotide binding"/>
    <property type="evidence" value="ECO:0007669"/>
    <property type="project" value="InterPro"/>
</dbReference>
<dbReference type="STRING" id="398673.A0A2P4ZU49"/>
<dbReference type="InterPro" id="IPR015424">
    <property type="entry name" value="PyrdxlP-dep_Trfase"/>
</dbReference>
<evidence type="ECO:0000313" key="9">
    <source>
        <dbReference type="Proteomes" id="UP000054821"/>
    </source>
</evidence>
<evidence type="ECO:0000256" key="4">
    <source>
        <dbReference type="ARBA" id="ARBA00022898"/>
    </source>
</evidence>
<reference evidence="8 9" key="1">
    <citation type="journal article" date="2016" name="Genome Announc.">
        <title>Draft Whole-Genome Sequence of Trichoderma gamsii T6085, a Promising Biocontrol Agent of Fusarium Head Blight on Wheat.</title>
        <authorList>
            <person name="Baroncelli R."/>
            <person name="Zapparata A."/>
            <person name="Piaggeschi G."/>
            <person name="Sarrocco S."/>
            <person name="Vannacci G."/>
        </authorList>
    </citation>
    <scope>NUCLEOTIDE SEQUENCE [LARGE SCALE GENOMIC DNA]</scope>
    <source>
        <strain evidence="8 9">T6085</strain>
    </source>
</reference>
<comment type="similarity">
    <text evidence="2">Belongs to the group II decarboxylase family.</text>
</comment>
<dbReference type="PANTHER" id="PTHR11552">
    <property type="entry name" value="GLUCOSE-METHANOL-CHOLINE GMC OXIDOREDUCTASE"/>
    <property type="match status" value="1"/>
</dbReference>
<dbReference type="PROSITE" id="PS00392">
    <property type="entry name" value="DDC_GAD_HDC_YDC"/>
    <property type="match status" value="1"/>
</dbReference>
<dbReference type="InterPro" id="IPR015421">
    <property type="entry name" value="PyrdxlP-dep_Trfase_major"/>
</dbReference>
<dbReference type="SUPFAM" id="SSF54373">
    <property type="entry name" value="FAD-linked reductases, C-terminal domain"/>
    <property type="match status" value="1"/>
</dbReference>
<dbReference type="Gene3D" id="3.40.640.10">
    <property type="entry name" value="Type I PLP-dependent aspartate aminotransferase-like (Major domain)"/>
    <property type="match status" value="1"/>
</dbReference>
<dbReference type="PROSITE" id="PS00624">
    <property type="entry name" value="GMC_OXRED_2"/>
    <property type="match status" value="1"/>
</dbReference>
<comment type="cofactor">
    <cofactor evidence="1 6">
        <name>pyridoxal 5'-phosphate</name>
        <dbReference type="ChEBI" id="CHEBI:597326"/>
    </cofactor>
</comment>
<dbReference type="Gene3D" id="3.30.560.10">
    <property type="entry name" value="Glucose Oxidase, domain 3"/>
    <property type="match status" value="1"/>
</dbReference>
<evidence type="ECO:0000256" key="3">
    <source>
        <dbReference type="ARBA" id="ARBA00010790"/>
    </source>
</evidence>
<sequence>MSERSFTELAQKVLDHCVLERQNIPSQPIVKVIPWDKERDIGNIARPPQFPASIDTTLSNAETIFGYRVRMDHPKFFGFIPSPASDLSWLGEVLNSAYNTHAGSWFQSSGPSAIEKHFLSWLTRDIIGYPETAGGCFVSGGSMANLSALMLARDQKLSLEERNKAVAYTSSQTHSSLAKGLAILGFYPAQIRKVACDDSMRIDTTLLRSAIEQDKAAGRIPFLIVGNAGTTNTGTVDPFTELAAISREQNLWLHADGAYGASALLCQARRAILNGVELCDSISWDAHKWLFQTYGCGMVLVRHRKFLTESFGTTAEYTQDAAETAESLPNFWNYGPELTRPARAMKLWFSFQLLGLDAIDKAINRGFELAEIAQSSLERLKDWDILSPAQMGIICFRFHPPHVPAASLDGLNMKISQKAIENNVAAPLTTRIREVLVVVGGGTAGSALATRLSQGLPNKSILLIEAGPEALDEDRINIPGMKGSTLGTIYDWNFTTVPQNALNGRVLGANRGKVLGGSSALNLMTWDRSSSEEYDGWERLGNPSWNWENMITAMEMVETFTGINTSSYGDQGVGTSGPIHTVINRVIPAQQDLWLQSMADLGIPHNLNSLGGNPIGYMNQPSNVDPRTWARSYAANSYIPAAGKNLHLLLGARVAKVNLRKGQSSYTAIGVTLQDGTVIQATREVILSCGTIQSPGLLELSGIGNKAVLLKAGVDQIIDLDGVGENLQDHVRYQASYQLKDNFTSFDILKYNATYAAAQLALWRAKQPSLYDYTGSGYGYLNWHQVVGSLATKLNSLAQHVVLSLGSIVDKRKLQYIGSLLSPQVEIIFSDGYTGVKGYPANGSSLYGKGFFTLIGVVMHPLSRGTIHITSMDIDATPQIDPQYLSNEYDVQAAIEAAKYCRKIANSAPLSSAWVTEYEPGGAVQTDEDWRQYVLNTTLSIYHPVGTCAMLPQRDGGVVSPELIVYGTTNLRVVDASIIPVLPSAHIQTAVYGIAERAARMIIQDS</sequence>